<dbReference type="Pfam" id="PF13175">
    <property type="entry name" value="AAA_15"/>
    <property type="match status" value="1"/>
</dbReference>
<dbReference type="InterPro" id="IPR027417">
    <property type="entry name" value="P-loop_NTPase"/>
</dbReference>
<comment type="caution">
    <text evidence="2">The sequence shown here is derived from an EMBL/GenBank/DDBJ whole genome shotgun (WGS) entry which is preliminary data.</text>
</comment>
<feature type="domain" description="Endonuclease GajA/Old nuclease/RecF-like AAA" evidence="1">
    <location>
        <begin position="27"/>
        <end position="431"/>
    </location>
</feature>
<dbReference type="Proteomes" id="UP000294194">
    <property type="component" value="Unassembled WGS sequence"/>
</dbReference>
<dbReference type="EMBL" id="SISG01000001">
    <property type="protein sequence ID" value="TBN56296.1"/>
    <property type="molecule type" value="Genomic_DNA"/>
</dbReference>
<proteinExistence type="predicted"/>
<dbReference type="AlphaFoldDB" id="A0A4Q9GNK3"/>
<reference evidence="3" key="1">
    <citation type="submission" date="2019-02" db="EMBL/GenBank/DDBJ databases">
        <title>Glaciihabitans arcticus sp. nov., a psychrotolerant bacterium isolated from polar soil.</title>
        <authorList>
            <person name="Dahal R.H."/>
        </authorList>
    </citation>
    <scope>NUCLEOTIDE SEQUENCE [LARGE SCALE GENOMIC DNA]</scope>
    <source>
        <strain evidence="3">RP-3-7</strain>
    </source>
</reference>
<dbReference type="SUPFAM" id="SSF52540">
    <property type="entry name" value="P-loop containing nucleoside triphosphate hydrolases"/>
    <property type="match status" value="1"/>
</dbReference>
<keyword evidence="3" id="KW-1185">Reference proteome</keyword>
<gene>
    <name evidence="2" type="ORF">EYE40_02170</name>
</gene>
<accession>A0A4Q9GNK3</accession>
<dbReference type="InterPro" id="IPR041685">
    <property type="entry name" value="AAA_GajA/Old/RecF-like"/>
</dbReference>
<dbReference type="PANTHER" id="PTHR43581">
    <property type="entry name" value="ATP/GTP PHOSPHATASE"/>
    <property type="match status" value="1"/>
</dbReference>
<dbReference type="RefSeq" id="WP_130980406.1">
    <property type="nucleotide sequence ID" value="NZ_SISG01000001.1"/>
</dbReference>
<evidence type="ECO:0000313" key="2">
    <source>
        <dbReference type="EMBL" id="TBN56296.1"/>
    </source>
</evidence>
<protein>
    <recommendedName>
        <fullName evidence="1">Endonuclease GajA/Old nuclease/RecF-like AAA domain-containing protein</fullName>
    </recommendedName>
</protein>
<dbReference type="PANTHER" id="PTHR43581:SF2">
    <property type="entry name" value="EXCINUCLEASE ATPASE SUBUNIT"/>
    <property type="match status" value="1"/>
</dbReference>
<evidence type="ECO:0000313" key="3">
    <source>
        <dbReference type="Proteomes" id="UP000294194"/>
    </source>
</evidence>
<organism evidence="2 3">
    <name type="scientific">Glaciihabitans arcticus</name>
    <dbReference type="NCBI Taxonomy" id="2668039"/>
    <lineage>
        <taxon>Bacteria</taxon>
        <taxon>Bacillati</taxon>
        <taxon>Actinomycetota</taxon>
        <taxon>Actinomycetes</taxon>
        <taxon>Micrococcales</taxon>
        <taxon>Microbacteriaceae</taxon>
        <taxon>Glaciihabitans</taxon>
    </lineage>
</organism>
<sequence>MRVSNLSVTGVLGQYDHHLDLPGSGDFAIVYGPNGVGKTKFLEAIDGLMRLDTAQLTQLPFDRAHIVFDDGSHFSVSRSGKFSSLNVETIYELRFVLERRGNRPIHWVTDDRGIAQFERFLRTETTWSPIAGTTEWQDNADGEIADFVDLQRRFSSGRSLTDAKMARPMPDGLSDFSAELQSHLIETQRLRIEEYSAGRDRAMGRNGRQRRPISTIVNYANRTKKLLSEALAENSKITQQLDRTFPNRMLGQEERPAINENEIRQKYDLQDRFRSRLAQIALIGLEPELSLPKRKLSPFEIAMLDLYLRDADRKLESFEELLARIELFEDIVNTRFLRKILHVNADDGLAVTSTEDGSTIDLDSLSSGEQHEIILMYGLLFNVKAGSLVLIDEPEISLHVSWQLSFVSDVARIAKLSGFQFIVATHSPQVINNWWTNAKQLGPENAEFQ</sequence>
<evidence type="ECO:0000259" key="1">
    <source>
        <dbReference type="Pfam" id="PF13175"/>
    </source>
</evidence>
<dbReference type="Gene3D" id="3.40.50.300">
    <property type="entry name" value="P-loop containing nucleotide triphosphate hydrolases"/>
    <property type="match status" value="1"/>
</dbReference>
<name>A0A4Q9GNK3_9MICO</name>
<dbReference type="InterPro" id="IPR051396">
    <property type="entry name" value="Bact_Antivir_Def_Nuclease"/>
</dbReference>